<evidence type="ECO:0000313" key="3">
    <source>
        <dbReference type="Proteomes" id="UP001158416"/>
    </source>
</evidence>
<dbReference type="InterPro" id="IPR014710">
    <property type="entry name" value="RmlC-like_jellyroll"/>
</dbReference>
<comment type="caution">
    <text evidence="2">The sequence shown here is derived from an EMBL/GenBank/DDBJ whole genome shotgun (WGS) entry which is preliminary data.</text>
</comment>
<feature type="chain" id="PRO_5041248853" evidence="1">
    <location>
        <begin position="22"/>
        <end position="127"/>
    </location>
</feature>
<evidence type="ECO:0000256" key="1">
    <source>
        <dbReference type="SAM" id="SignalP"/>
    </source>
</evidence>
<organism evidence="2 3">
    <name type="scientific">Enterobacter bugandensis</name>
    <dbReference type="NCBI Taxonomy" id="881260"/>
    <lineage>
        <taxon>Bacteria</taxon>
        <taxon>Pseudomonadati</taxon>
        <taxon>Pseudomonadota</taxon>
        <taxon>Gammaproteobacteria</taxon>
        <taxon>Enterobacterales</taxon>
        <taxon>Enterobacteriaceae</taxon>
        <taxon>Enterobacter</taxon>
    </lineage>
</organism>
<reference evidence="2" key="1">
    <citation type="submission" date="2022-09" db="EMBL/GenBank/DDBJ databases">
        <title>Intensive care unit water sources are persistently colonized with multi-drug resistant bacteria and are the site of extensive horizontal gene transfer of antibiotic resistance genes.</title>
        <authorList>
            <person name="Diorio-Toth L."/>
        </authorList>
    </citation>
    <scope>NUCLEOTIDE SEQUENCE</scope>
    <source>
        <strain evidence="2">GD03936</strain>
    </source>
</reference>
<dbReference type="AlphaFoldDB" id="A0AA42TS85"/>
<keyword evidence="1" id="KW-0732">Signal</keyword>
<evidence type="ECO:0000313" key="2">
    <source>
        <dbReference type="EMBL" id="MDH1321618.1"/>
    </source>
</evidence>
<accession>A0AA42TS85</accession>
<sequence length="127" mass="14525">MNNLLKSALLFTCALPMVAFAADECKTHRNQFVDNTDYKIWSTVICPHQPVDKHTHAHPRVLIPKDNGTLRVTYADKPLNKDNPRDFKLEKDKPVYLDYNEGKDLHTDEILGDKPLTVLVIELKTAK</sequence>
<gene>
    <name evidence="2" type="ORF">N5C39_25105</name>
</gene>
<feature type="signal peptide" evidence="1">
    <location>
        <begin position="1"/>
        <end position="21"/>
    </location>
</feature>
<dbReference type="Proteomes" id="UP001158416">
    <property type="component" value="Unassembled WGS sequence"/>
</dbReference>
<dbReference type="EMBL" id="JAOCAP010000060">
    <property type="protein sequence ID" value="MDH1321618.1"/>
    <property type="molecule type" value="Genomic_DNA"/>
</dbReference>
<proteinExistence type="predicted"/>
<dbReference type="Gene3D" id="2.60.120.10">
    <property type="entry name" value="Jelly Rolls"/>
    <property type="match status" value="1"/>
</dbReference>
<dbReference type="RefSeq" id="WP_280030601.1">
    <property type="nucleotide sequence ID" value="NZ_JAOCAP010000060.1"/>
</dbReference>
<name>A0AA42TS85_9ENTR</name>
<protein>
    <submittedName>
        <fullName evidence="2">Uncharacterized protein</fullName>
    </submittedName>
</protein>